<keyword evidence="6" id="KW-1185">Reference proteome</keyword>
<evidence type="ECO:0000256" key="1">
    <source>
        <dbReference type="ARBA" id="ARBA00022676"/>
    </source>
</evidence>
<dbReference type="Gene3D" id="3.40.50.2000">
    <property type="entry name" value="Glycogen Phosphorylase B"/>
    <property type="match status" value="2"/>
</dbReference>
<name>A0ABY4IFC0_9MICO</name>
<proteinExistence type="predicted"/>
<dbReference type="EMBL" id="CP078076">
    <property type="protein sequence ID" value="UPL11289.1"/>
    <property type="molecule type" value="Genomic_DNA"/>
</dbReference>
<organism evidence="5 6">
    <name type="scientific">Microbacterium sufflavum</name>
    <dbReference type="NCBI Taxonomy" id="2851649"/>
    <lineage>
        <taxon>Bacteria</taxon>
        <taxon>Bacillati</taxon>
        <taxon>Actinomycetota</taxon>
        <taxon>Actinomycetes</taxon>
        <taxon>Micrococcales</taxon>
        <taxon>Microbacteriaceae</taxon>
        <taxon>Microbacterium</taxon>
    </lineage>
</organism>
<sequence length="410" mass="43888">MTSEGAMRILVVTQYFPPETAPIPADLARGLAERGHTVRVLTGFPNYPAGRIFPGYRQRWRHRENIDGVVVHRVPLFADHSQSAVKRMLNYASFALSSATARRLSRGADVIYVYATQMTAGFGPWLWRVTGGRPYVLHVQDLWPDSIIGSSMMAGGPKERVVSGALGPWLRSAYRRAGAVIGIAPTMVSTLVSRGVPAERAHLVYNWADAGAPVPSVLPAAEEPRAEVLYAGNVGDMQDLETAVRAAHAAADSGVALTIVGDGVAKPELQALAAELGADNVRFGDPVPRERMPDLYARADYALVSLKDIPVFRGTIPSKLQAVLAAGVPVITTVQGDVRALVDDAEVGLTADAESVDGLADAFRTAAALPPSERVGMARRGRELYDTRFSRESGISMIEQLLSAAAKGTR</sequence>
<protein>
    <submittedName>
        <fullName evidence="5">Glycosyltransferase family 4 protein</fullName>
    </submittedName>
</protein>
<dbReference type="PANTHER" id="PTHR12526">
    <property type="entry name" value="GLYCOSYLTRANSFERASE"/>
    <property type="match status" value="1"/>
</dbReference>
<dbReference type="Pfam" id="PF13579">
    <property type="entry name" value="Glyco_trans_4_4"/>
    <property type="match status" value="1"/>
</dbReference>
<feature type="domain" description="Glycosyl transferase family 1" evidence="3">
    <location>
        <begin position="223"/>
        <end position="381"/>
    </location>
</feature>
<evidence type="ECO:0000313" key="5">
    <source>
        <dbReference type="EMBL" id="UPL11289.1"/>
    </source>
</evidence>
<keyword evidence="1" id="KW-0328">Glycosyltransferase</keyword>
<dbReference type="Pfam" id="PF00534">
    <property type="entry name" value="Glycos_transf_1"/>
    <property type="match status" value="1"/>
</dbReference>
<gene>
    <name evidence="5" type="ORF">KV394_09260</name>
</gene>
<dbReference type="Proteomes" id="UP000831467">
    <property type="component" value="Chromosome"/>
</dbReference>
<evidence type="ECO:0000259" key="3">
    <source>
        <dbReference type="Pfam" id="PF00534"/>
    </source>
</evidence>
<evidence type="ECO:0000256" key="2">
    <source>
        <dbReference type="ARBA" id="ARBA00022679"/>
    </source>
</evidence>
<evidence type="ECO:0000259" key="4">
    <source>
        <dbReference type="Pfam" id="PF13579"/>
    </source>
</evidence>
<evidence type="ECO:0000313" key="6">
    <source>
        <dbReference type="Proteomes" id="UP000831467"/>
    </source>
</evidence>
<dbReference type="CDD" id="cd03794">
    <property type="entry name" value="GT4_WbuB-like"/>
    <property type="match status" value="1"/>
</dbReference>
<dbReference type="PANTHER" id="PTHR12526:SF633">
    <property type="entry name" value="COLANIC ACID BIOSYNTHESIS GLYCOSYL TRANSFERASE WCAI-RELATED"/>
    <property type="match status" value="1"/>
</dbReference>
<dbReference type="RefSeq" id="WP_247981300.1">
    <property type="nucleotide sequence ID" value="NZ_CP078076.1"/>
</dbReference>
<dbReference type="SUPFAM" id="SSF53756">
    <property type="entry name" value="UDP-Glycosyltransferase/glycogen phosphorylase"/>
    <property type="match status" value="1"/>
</dbReference>
<accession>A0ABY4IFC0</accession>
<dbReference type="InterPro" id="IPR001296">
    <property type="entry name" value="Glyco_trans_1"/>
</dbReference>
<feature type="domain" description="Glycosyltransferase subfamily 4-like N-terminal" evidence="4">
    <location>
        <begin position="25"/>
        <end position="207"/>
    </location>
</feature>
<keyword evidence="2" id="KW-0808">Transferase</keyword>
<dbReference type="InterPro" id="IPR028098">
    <property type="entry name" value="Glyco_trans_4-like_N"/>
</dbReference>
<reference evidence="5 6" key="1">
    <citation type="submission" date="2021-06" db="EMBL/GenBank/DDBJ databases">
        <title>Genome-based taxonomic framework of Microbacterium strains isolated from marine environment, the description of four new species and reclassification of four preexisting species.</title>
        <authorList>
            <person name="Lee S.D."/>
            <person name="Kim S.-M."/>
            <person name="Byeon Y.-S."/>
            <person name="Yang H.L."/>
            <person name="Kim I.S."/>
        </authorList>
    </citation>
    <scope>NUCLEOTIDE SEQUENCE [LARGE SCALE GENOMIC DNA]</scope>
    <source>
        <strain evidence="5 6">SSW1-51</strain>
    </source>
</reference>